<keyword evidence="4" id="KW-0732">Signal</keyword>
<gene>
    <name evidence="6" type="ORF">ABIE21_001948</name>
</gene>
<evidence type="ECO:0000256" key="2">
    <source>
        <dbReference type="SAM" id="MobiDB-lite"/>
    </source>
</evidence>
<comment type="caution">
    <text evidence="6">The sequence shown here is derived from an EMBL/GenBank/DDBJ whole genome shotgun (WGS) entry which is preliminary data.</text>
</comment>
<dbReference type="Pfam" id="PF14257">
    <property type="entry name" value="DUF4349"/>
    <property type="match status" value="1"/>
</dbReference>
<evidence type="ECO:0000313" key="6">
    <source>
        <dbReference type="EMBL" id="MET4582438.1"/>
    </source>
</evidence>
<proteinExistence type="predicted"/>
<name>A0ABV2QNH3_9MICO</name>
<dbReference type="RefSeq" id="WP_354024629.1">
    <property type="nucleotide sequence ID" value="NZ_JBEPSJ010000002.1"/>
</dbReference>
<keyword evidence="1" id="KW-0175">Coiled coil</keyword>
<dbReference type="PROSITE" id="PS51257">
    <property type="entry name" value="PROKAR_LIPOPROTEIN"/>
    <property type="match status" value="1"/>
</dbReference>
<keyword evidence="3" id="KW-0812">Transmembrane</keyword>
<protein>
    <submittedName>
        <fullName evidence="6">Membrane protein</fullName>
    </submittedName>
</protein>
<dbReference type="InterPro" id="IPR025645">
    <property type="entry name" value="DUF4349"/>
</dbReference>
<keyword evidence="7" id="KW-1185">Reference proteome</keyword>
<evidence type="ECO:0000259" key="5">
    <source>
        <dbReference type="Pfam" id="PF14257"/>
    </source>
</evidence>
<evidence type="ECO:0000256" key="1">
    <source>
        <dbReference type="SAM" id="Coils"/>
    </source>
</evidence>
<reference evidence="6 7" key="1">
    <citation type="submission" date="2024-06" db="EMBL/GenBank/DDBJ databases">
        <title>Sorghum-associated microbial communities from plants grown in Nebraska, USA.</title>
        <authorList>
            <person name="Schachtman D."/>
        </authorList>
    </citation>
    <scope>NUCLEOTIDE SEQUENCE [LARGE SCALE GENOMIC DNA]</scope>
    <source>
        <strain evidence="6 7">2857</strain>
    </source>
</reference>
<feature type="chain" id="PRO_5045217412" evidence="4">
    <location>
        <begin position="19"/>
        <end position="312"/>
    </location>
</feature>
<feature type="transmembrane region" description="Helical" evidence="3">
    <location>
        <begin position="259"/>
        <end position="288"/>
    </location>
</feature>
<evidence type="ECO:0000256" key="3">
    <source>
        <dbReference type="SAM" id="Phobius"/>
    </source>
</evidence>
<accession>A0ABV2QNH3</accession>
<dbReference type="Proteomes" id="UP001549257">
    <property type="component" value="Unassembled WGS sequence"/>
</dbReference>
<feature type="compositionally biased region" description="Polar residues" evidence="2">
    <location>
        <begin position="38"/>
        <end position="54"/>
    </location>
</feature>
<evidence type="ECO:0000313" key="7">
    <source>
        <dbReference type="Proteomes" id="UP001549257"/>
    </source>
</evidence>
<evidence type="ECO:0000256" key="4">
    <source>
        <dbReference type="SAM" id="SignalP"/>
    </source>
</evidence>
<keyword evidence="3" id="KW-0472">Membrane</keyword>
<feature type="coiled-coil region" evidence="1">
    <location>
        <begin position="164"/>
        <end position="214"/>
    </location>
</feature>
<dbReference type="EMBL" id="JBEPSJ010000002">
    <property type="protein sequence ID" value="MET4582438.1"/>
    <property type="molecule type" value="Genomic_DNA"/>
</dbReference>
<feature type="region of interest" description="Disordered" evidence="2">
    <location>
        <begin position="24"/>
        <end position="77"/>
    </location>
</feature>
<organism evidence="6 7">
    <name type="scientific">Conyzicola nivalis</name>
    <dbReference type="NCBI Taxonomy" id="1477021"/>
    <lineage>
        <taxon>Bacteria</taxon>
        <taxon>Bacillati</taxon>
        <taxon>Actinomycetota</taxon>
        <taxon>Actinomycetes</taxon>
        <taxon>Micrococcales</taxon>
        <taxon>Microbacteriaceae</taxon>
        <taxon>Conyzicola</taxon>
    </lineage>
</organism>
<feature type="signal peptide" evidence="4">
    <location>
        <begin position="1"/>
        <end position="18"/>
    </location>
</feature>
<feature type="domain" description="DUF4349" evidence="5">
    <location>
        <begin position="77"/>
        <end position="283"/>
    </location>
</feature>
<sequence length="312" mass="32264">MRRILLPTLIVAVAVSLAGCTAGTKTGVDSVSPADSRAPQSESLPAPQSGSSDSRFAEGAEGFEGAPVPGTVAEQDRSVVTTGTVTVTAEEPLEAATDAVRIVETAGGRIDARTETAPQKGDRGSATLTVRIPTSSLTATLDKLKALGKTENVALTSVDVTTQVQDLDARISALRSSVERLTALLSTATDTDTLIKLETAISERQGNLESLEAQQRGLADQVSLSTIELWLISEADAPVETPDTFWSGLLAGWAAFTGFLGFLLVAAGVLLPWIVLAAIAAGVTLLIVRRRRRASAAVIAAGATESDATEAD</sequence>
<keyword evidence="3" id="KW-1133">Transmembrane helix</keyword>